<protein>
    <recommendedName>
        <fullName evidence="4">DUF4169 family protein</fullName>
    </recommendedName>
</protein>
<dbReference type="Proteomes" id="UP001595596">
    <property type="component" value="Unassembled WGS sequence"/>
</dbReference>
<feature type="region of interest" description="Disordered" evidence="1">
    <location>
        <begin position="1"/>
        <end position="90"/>
    </location>
</feature>
<organism evidence="2 3">
    <name type="scientific">Paracoccus simplex</name>
    <dbReference type="NCBI Taxonomy" id="2086346"/>
    <lineage>
        <taxon>Bacteria</taxon>
        <taxon>Pseudomonadati</taxon>
        <taxon>Pseudomonadota</taxon>
        <taxon>Alphaproteobacteria</taxon>
        <taxon>Rhodobacterales</taxon>
        <taxon>Paracoccaceae</taxon>
        <taxon>Paracoccus</taxon>
    </lineage>
</organism>
<accession>A0ABV7S1X1</accession>
<evidence type="ECO:0000313" key="3">
    <source>
        <dbReference type="Proteomes" id="UP001595596"/>
    </source>
</evidence>
<gene>
    <name evidence="2" type="ORF">ACFOMP_08410</name>
</gene>
<evidence type="ECO:0000256" key="1">
    <source>
        <dbReference type="SAM" id="MobiDB-lite"/>
    </source>
</evidence>
<dbReference type="RefSeq" id="WP_379029445.1">
    <property type="nucleotide sequence ID" value="NZ_JBHRXE010000018.1"/>
</dbReference>
<proteinExistence type="predicted"/>
<evidence type="ECO:0000313" key="2">
    <source>
        <dbReference type="EMBL" id="MFC3569470.1"/>
    </source>
</evidence>
<evidence type="ECO:0008006" key="4">
    <source>
        <dbReference type="Google" id="ProtNLM"/>
    </source>
</evidence>
<comment type="caution">
    <text evidence="2">The sequence shown here is derived from an EMBL/GenBank/DDBJ whole genome shotgun (WGS) entry which is preliminary data.</text>
</comment>
<sequence>MHFAIPRRSRPAGRAAAGRKPARTLTEDMVKTPRDPRQDTREARLKAALRANLARRKAQGRARAGTAEDSTNEQHEPEMPANGQTPGNED</sequence>
<feature type="compositionally biased region" description="Basic residues" evidence="1">
    <location>
        <begin position="1"/>
        <end position="11"/>
    </location>
</feature>
<feature type="compositionally biased region" description="Basic and acidic residues" evidence="1">
    <location>
        <begin position="25"/>
        <end position="45"/>
    </location>
</feature>
<keyword evidence="3" id="KW-1185">Reference proteome</keyword>
<dbReference type="EMBL" id="JBHRXE010000018">
    <property type="protein sequence ID" value="MFC3569470.1"/>
    <property type="molecule type" value="Genomic_DNA"/>
</dbReference>
<name>A0ABV7S1X1_9RHOB</name>
<reference evidence="3" key="1">
    <citation type="journal article" date="2019" name="Int. J. Syst. Evol. Microbiol.">
        <title>The Global Catalogue of Microorganisms (GCM) 10K type strain sequencing project: providing services to taxonomists for standard genome sequencing and annotation.</title>
        <authorList>
            <consortium name="The Broad Institute Genomics Platform"/>
            <consortium name="The Broad Institute Genome Sequencing Center for Infectious Disease"/>
            <person name="Wu L."/>
            <person name="Ma J."/>
        </authorList>
    </citation>
    <scope>NUCLEOTIDE SEQUENCE [LARGE SCALE GENOMIC DNA]</scope>
    <source>
        <strain evidence="3">VKM B-3226</strain>
    </source>
</reference>